<accession>A0A1J5MR32</accession>
<dbReference type="Proteomes" id="UP000181901">
    <property type="component" value="Unassembled WGS sequence"/>
</dbReference>
<gene>
    <name evidence="2" type="ORF">BerOc1_00980</name>
</gene>
<evidence type="ECO:0000313" key="3">
    <source>
        <dbReference type="Proteomes" id="UP000181901"/>
    </source>
</evidence>
<dbReference type="Pfam" id="PF04471">
    <property type="entry name" value="Mrr_cat"/>
    <property type="match status" value="1"/>
</dbReference>
<dbReference type="PANTHER" id="PTHR30015:SF7">
    <property type="entry name" value="TYPE IV METHYL-DIRECTED RESTRICTION ENZYME ECOKMRR"/>
    <property type="match status" value="1"/>
</dbReference>
<evidence type="ECO:0000313" key="2">
    <source>
        <dbReference type="EMBL" id="OIQ49061.1"/>
    </source>
</evidence>
<name>A0A1J5MR32_9BACT</name>
<keyword evidence="2" id="KW-0540">Nuclease</keyword>
<feature type="domain" description="Restriction endonuclease type IV Mrr" evidence="1">
    <location>
        <begin position="175"/>
        <end position="292"/>
    </location>
</feature>
<dbReference type="SUPFAM" id="SSF52980">
    <property type="entry name" value="Restriction endonuclease-like"/>
    <property type="match status" value="1"/>
</dbReference>
<dbReference type="OrthoDB" id="5782056at2"/>
<evidence type="ECO:0000259" key="1">
    <source>
        <dbReference type="Pfam" id="PF04471"/>
    </source>
</evidence>
<reference evidence="2 3" key="1">
    <citation type="submission" date="2015-09" db="EMBL/GenBank/DDBJ databases">
        <title>Genome of Desulfovibrio dechloracetivorans BerOc1, a mercury methylating strain isolated from highly hydrocarbons and metals contaminated coastal sediments.</title>
        <authorList>
            <person name="Goni Urriza M."/>
            <person name="Gassie C."/>
            <person name="Bouchez O."/>
            <person name="Klopp C."/>
            <person name="Ranchou-Peyruse A."/>
            <person name="Remy G."/>
        </authorList>
    </citation>
    <scope>NUCLEOTIDE SEQUENCE [LARGE SCALE GENOMIC DNA]</scope>
    <source>
        <strain evidence="2 3">BerOc1</strain>
    </source>
</reference>
<dbReference type="GO" id="GO:0015666">
    <property type="term" value="F:restriction endodeoxyribonuclease activity"/>
    <property type="evidence" value="ECO:0007669"/>
    <property type="project" value="TreeGrafter"/>
</dbReference>
<proteinExistence type="predicted"/>
<dbReference type="InterPro" id="IPR011335">
    <property type="entry name" value="Restrct_endonuc-II-like"/>
</dbReference>
<organism evidence="2 3">
    <name type="scientific">Pseudodesulfovibrio hydrargyri</name>
    <dbReference type="NCBI Taxonomy" id="2125990"/>
    <lineage>
        <taxon>Bacteria</taxon>
        <taxon>Pseudomonadati</taxon>
        <taxon>Thermodesulfobacteriota</taxon>
        <taxon>Desulfovibrionia</taxon>
        <taxon>Desulfovibrionales</taxon>
        <taxon>Desulfovibrionaceae</taxon>
    </lineage>
</organism>
<dbReference type="InterPro" id="IPR007560">
    <property type="entry name" value="Restrct_endonuc_IV_Mrr"/>
</dbReference>
<dbReference type="InterPro" id="IPR052906">
    <property type="entry name" value="Type_IV_Methyl-Rstrct_Enzyme"/>
</dbReference>
<dbReference type="PANTHER" id="PTHR30015">
    <property type="entry name" value="MRR RESTRICTION SYSTEM PROTEIN"/>
    <property type="match status" value="1"/>
</dbReference>
<dbReference type="AlphaFoldDB" id="A0A1J5MR32"/>
<dbReference type="RefSeq" id="WP_071544613.1">
    <property type="nucleotide sequence ID" value="NZ_LKAQ01000004.1"/>
</dbReference>
<dbReference type="GO" id="GO:0009307">
    <property type="term" value="P:DNA restriction-modification system"/>
    <property type="evidence" value="ECO:0007669"/>
    <property type="project" value="InterPro"/>
</dbReference>
<dbReference type="Gene3D" id="3.40.1350.10">
    <property type="match status" value="1"/>
</dbReference>
<comment type="caution">
    <text evidence="2">The sequence shown here is derived from an EMBL/GenBank/DDBJ whole genome shotgun (WGS) entry which is preliminary data.</text>
</comment>
<dbReference type="GO" id="GO:0003677">
    <property type="term" value="F:DNA binding"/>
    <property type="evidence" value="ECO:0007669"/>
    <property type="project" value="InterPro"/>
</dbReference>
<sequence>MKNLLAEHETVSMLDGDGFKRLYSTDIEQLVADLLFKVGNIDNPTTIPQHILMFHAIKDDPNKVAIYEKVMKSFVAFMKATLANSDSVKDNKIDPTAFLIEAAKLGKQGVEMAENLLSSANHQMHISPWGKVRRLEYKDPVKLKDLFESSSLEAEHGSYIDQRFIDYLHQNFFAIDDLHWRKFEGLTAEFFEREGFRVEIGPGRDDGGVDIRVYKESKEASDPEVILVQCKRTKSKVGRTVVKALWADVVHEDAESGLIVTTSAISPGAKQDLGARGYPIEEADRDTVKKWIEAMKTPNTGVFMGE</sequence>
<keyword evidence="2" id="KW-0378">Hydrolase</keyword>
<keyword evidence="2" id="KW-0255">Endonuclease</keyword>
<protein>
    <submittedName>
        <fullName evidence="2">Restriction endonuclease</fullName>
    </submittedName>
</protein>
<dbReference type="InterPro" id="IPR011856">
    <property type="entry name" value="tRNA_endonuc-like_dom_sf"/>
</dbReference>
<dbReference type="EMBL" id="LKAQ01000004">
    <property type="protein sequence ID" value="OIQ49061.1"/>
    <property type="molecule type" value="Genomic_DNA"/>
</dbReference>
<keyword evidence="3" id="KW-1185">Reference proteome</keyword>